<sequence length="587" mass="65215">MAASAGYYAIGFRSIQVIQVRLRKPDYKPPFTRAKKISRTDVGYRVTNGNIAAIDFGTTSVSISFITKGDEKITTLRLDREGDQSTRVPNALLLKKEYNGKIKVEAFGSAVRSKKTTDFDWVITVPAIWDARGKRMMREAAYLAGLLTEYGGITKFTPVSYRSLPLPDEVNPDRLSLALEPESAALYSQETVGNEIKKDPCAAIIKCPSDYMVIDAGGGTIDITAHIEVDGSIVVENIPTGNAWGGTQINEAFAKILEGIVNDPGFEKYLASGDQAQKRGDIIKIVYNEFEIDKLNFGKEDTEEIRVSLPNRFVKFYDRALEAGVKRRSGIDYEDDILYISKDVVESELFGPALKGIIECTLQAIEDNDTDLSTFYLVGGFGGCKYVKRKVTAAIEKSFHGQGRSCNVIVPCTPQLAVATGAVMWRMNPEKIKARRSDATYGIGVSTSFKDDEHDEHYKFYNEEQEEYKCSSVFDVFLEKGELVQTDQVITTSLTPSYQSDEQAHITIYSTPNLGVQYTEDKNGKSTVTKIGQLVIDIPNPDNVPRDERHIDITMDFSGTEIQAKAKYRISGEEVKTVCDFLSAQKN</sequence>
<dbReference type="PANTHER" id="PTHR14187:SF5">
    <property type="entry name" value="HEAT SHOCK 70 KDA PROTEIN 12A"/>
    <property type="match status" value="1"/>
</dbReference>
<organism evidence="1">
    <name type="scientific">Amphimedon queenslandica</name>
    <name type="common">Sponge</name>
    <dbReference type="NCBI Taxonomy" id="400682"/>
    <lineage>
        <taxon>Eukaryota</taxon>
        <taxon>Metazoa</taxon>
        <taxon>Porifera</taxon>
        <taxon>Demospongiae</taxon>
        <taxon>Heteroscleromorpha</taxon>
        <taxon>Haplosclerida</taxon>
        <taxon>Niphatidae</taxon>
        <taxon>Amphimedon</taxon>
    </lineage>
</organism>
<name>A0A1X7TQ74_AMPQE</name>
<dbReference type="SUPFAM" id="SSF53067">
    <property type="entry name" value="Actin-like ATPase domain"/>
    <property type="match status" value="2"/>
</dbReference>
<dbReference type="OrthoDB" id="2963168at2759"/>
<dbReference type="Gene3D" id="3.30.420.40">
    <property type="match status" value="2"/>
</dbReference>
<dbReference type="InParanoid" id="A0A1X7TQ74"/>
<dbReference type="InterPro" id="IPR043129">
    <property type="entry name" value="ATPase_NBD"/>
</dbReference>
<protein>
    <submittedName>
        <fullName evidence="1">Uncharacterized protein</fullName>
    </submittedName>
</protein>
<dbReference type="PANTHER" id="PTHR14187">
    <property type="entry name" value="ALPHA KINASE/ELONGATION FACTOR 2 KINASE"/>
    <property type="match status" value="1"/>
</dbReference>
<dbReference type="EnsemblMetazoa" id="Aqu2.1.16951_001">
    <property type="protein sequence ID" value="Aqu2.1.16951_001"/>
    <property type="gene ID" value="Aqu2.1.16951"/>
</dbReference>
<accession>A0A1X7TQ74</accession>
<dbReference type="OMA" id="HINVEIW"/>
<reference evidence="1" key="1">
    <citation type="submission" date="2017-05" db="UniProtKB">
        <authorList>
            <consortium name="EnsemblMetazoa"/>
        </authorList>
    </citation>
    <scope>IDENTIFICATION</scope>
</reference>
<dbReference type="AlphaFoldDB" id="A0A1X7TQ74"/>
<dbReference type="STRING" id="400682.A0A1X7TQ74"/>
<proteinExistence type="predicted"/>
<dbReference type="eggNOG" id="KOG0101">
    <property type="taxonomic scope" value="Eukaryota"/>
</dbReference>
<evidence type="ECO:0000313" key="1">
    <source>
        <dbReference type="EnsemblMetazoa" id="Aqu2.1.16951_001"/>
    </source>
</evidence>
<dbReference type="Gene3D" id="3.90.640.10">
    <property type="entry name" value="Actin, Chain A, domain 4"/>
    <property type="match status" value="1"/>
</dbReference>